<evidence type="ECO:0000313" key="1">
    <source>
        <dbReference type="EMBL" id="KAF9765068.1"/>
    </source>
</evidence>
<gene>
    <name evidence="1" type="ORF">NGRA_0016</name>
</gene>
<dbReference type="Proteomes" id="UP000740883">
    <property type="component" value="Unassembled WGS sequence"/>
</dbReference>
<proteinExistence type="predicted"/>
<dbReference type="EMBL" id="SBJO01000001">
    <property type="protein sequence ID" value="KAF9765068.1"/>
    <property type="molecule type" value="Genomic_DNA"/>
</dbReference>
<reference evidence="1 2" key="1">
    <citation type="journal article" date="2020" name="Genome Biol. Evol.">
        <title>Comparative genomics of strictly vertically transmitted, feminizing microsporidia endosymbionts of amphipod crustaceans.</title>
        <authorList>
            <person name="Cormier A."/>
            <person name="Chebbi M.A."/>
            <person name="Giraud I."/>
            <person name="Wattier R."/>
            <person name="Teixeira M."/>
            <person name="Gilbert C."/>
            <person name="Rigaud T."/>
            <person name="Cordaux R."/>
        </authorList>
    </citation>
    <scope>NUCLEOTIDE SEQUENCE [LARGE SCALE GENOMIC DNA]</scope>
    <source>
        <strain evidence="1 2">Ou3-Ou53</strain>
    </source>
</reference>
<sequence>MKVIPEASMKVLFFIFFIKASNSLWTKWKKTLGKADDPPDLKLYKKNIMKESKNFCRLESYDDDFSILIADREIRQQSYNETYKKMRTKIIQNFSSDCDLDSTAYKKFVEFKTRLFKGQKSKRINQLYLLSCTTLFTRSPTELNFKIKYEQRIEFIKASLNSLTHEVVLNIPEIVGLAFKFVERINELNDRDFLSTLLQFDFCINIMKKSPKEEIYKDIVSTSTAHMENPTEYKYCSILKNLRNIYHTLWLADVHLYDDFDVYLNEIRYISKDTLDGLKVILFLLEPNEAANILKTVKEILYKEEYCGPLFLENSTVVQCTKLLYDLSPDIFGCWFESIESDLLKNPKDIKKQFELIGKTILNSFC</sequence>
<dbReference type="AlphaFoldDB" id="A0A9P6KZZ2"/>
<organism evidence="1 2">
    <name type="scientific">Nosema granulosis</name>
    <dbReference type="NCBI Taxonomy" id="83296"/>
    <lineage>
        <taxon>Eukaryota</taxon>
        <taxon>Fungi</taxon>
        <taxon>Fungi incertae sedis</taxon>
        <taxon>Microsporidia</taxon>
        <taxon>Nosematidae</taxon>
        <taxon>Nosema</taxon>
    </lineage>
</organism>
<keyword evidence="2" id="KW-1185">Reference proteome</keyword>
<evidence type="ECO:0000313" key="2">
    <source>
        <dbReference type="Proteomes" id="UP000740883"/>
    </source>
</evidence>
<accession>A0A9P6KZZ2</accession>
<protein>
    <submittedName>
        <fullName evidence="1">Uncharacterized protein</fullName>
    </submittedName>
</protein>
<name>A0A9P6KZZ2_9MICR</name>
<comment type="caution">
    <text evidence="1">The sequence shown here is derived from an EMBL/GenBank/DDBJ whole genome shotgun (WGS) entry which is preliminary data.</text>
</comment>